<evidence type="ECO:0000313" key="1">
    <source>
        <dbReference type="EMBL" id="QUT44309.1"/>
    </source>
</evidence>
<name>A0A975KEB5_9BACE</name>
<gene>
    <name evidence="1" type="ORF">INE88_01099</name>
</gene>
<evidence type="ECO:0000313" key="2">
    <source>
        <dbReference type="Proteomes" id="UP000679226"/>
    </source>
</evidence>
<organism evidence="1 2">
    <name type="scientific">Bacteroides eggerthii</name>
    <dbReference type="NCBI Taxonomy" id="28111"/>
    <lineage>
        <taxon>Bacteria</taxon>
        <taxon>Pseudomonadati</taxon>
        <taxon>Bacteroidota</taxon>
        <taxon>Bacteroidia</taxon>
        <taxon>Bacteroidales</taxon>
        <taxon>Bacteroidaceae</taxon>
        <taxon>Bacteroides</taxon>
    </lineage>
</organism>
<reference evidence="1" key="1">
    <citation type="journal article" date="2021" name="PLoS Genet.">
        <title>Mobile Type VI secretion system loci of the gut Bacteroidales display extensive intra-ecosystem transfer, multi-species spread and geographical clustering.</title>
        <authorList>
            <person name="Garcia-Bayona L."/>
            <person name="Coyne M.J."/>
            <person name="Comstock L.E."/>
        </authorList>
    </citation>
    <scope>NUCLEOTIDE SEQUENCE</scope>
    <source>
        <strain evidence="1">CL11T00C20</strain>
    </source>
</reference>
<proteinExistence type="predicted"/>
<dbReference type="Proteomes" id="UP000679226">
    <property type="component" value="Chromosome"/>
</dbReference>
<dbReference type="EMBL" id="CP072227">
    <property type="protein sequence ID" value="QUT44309.1"/>
    <property type="molecule type" value="Genomic_DNA"/>
</dbReference>
<protein>
    <submittedName>
        <fullName evidence="1">Uncharacterized protein</fullName>
    </submittedName>
</protein>
<dbReference type="KEGG" id="beg:INE88_01099"/>
<sequence length="50" mass="5830">MKIILSVIPMVILIITNDQEKMKYVLDMVHNTSGEKPYVTKYNDPEFLES</sequence>
<accession>A0A975KEB5</accession>
<dbReference type="AlphaFoldDB" id="A0A975KEB5"/>